<evidence type="ECO:0008006" key="5">
    <source>
        <dbReference type="Google" id="ProtNLM"/>
    </source>
</evidence>
<organism evidence="3 4">
    <name type="scientific">Gallibacterium genomosp. 3</name>
    <dbReference type="NCBI Taxonomy" id="505345"/>
    <lineage>
        <taxon>Bacteria</taxon>
        <taxon>Pseudomonadati</taxon>
        <taxon>Pseudomonadota</taxon>
        <taxon>Gammaproteobacteria</taxon>
        <taxon>Pasteurellales</taxon>
        <taxon>Pasteurellaceae</taxon>
        <taxon>Gallibacterium</taxon>
    </lineage>
</organism>
<accession>A0A1A7NW86</accession>
<dbReference type="InterPro" id="IPR036249">
    <property type="entry name" value="Thioredoxin-like_sf"/>
</dbReference>
<evidence type="ECO:0000256" key="2">
    <source>
        <dbReference type="PROSITE-ProRule" id="PRU01282"/>
    </source>
</evidence>
<dbReference type="PANTHER" id="PTHR30041:SF8">
    <property type="entry name" value="PROTEIN YFFB"/>
    <property type="match status" value="1"/>
</dbReference>
<reference evidence="3 4" key="1">
    <citation type="submission" date="2014-11" db="EMBL/GenBank/DDBJ databases">
        <title>Pan-genome of Gallibacterium spp.</title>
        <authorList>
            <person name="Kudirkiene E."/>
            <person name="Bojesen A.M."/>
        </authorList>
    </citation>
    <scope>NUCLEOTIDE SEQUENCE [LARGE SCALE GENOMIC DNA]</scope>
    <source>
        <strain evidence="3 4">F151</strain>
    </source>
</reference>
<name>A0A1A7NW86_9PAST</name>
<dbReference type="SUPFAM" id="SSF52833">
    <property type="entry name" value="Thioredoxin-like"/>
    <property type="match status" value="1"/>
</dbReference>
<dbReference type="NCBIfam" id="NF008107">
    <property type="entry name" value="PRK10853.1"/>
    <property type="match status" value="1"/>
</dbReference>
<dbReference type="RefSeq" id="WP_065238852.1">
    <property type="nucleotide sequence ID" value="NZ_JTJM01000010.1"/>
</dbReference>
<evidence type="ECO:0000256" key="1">
    <source>
        <dbReference type="ARBA" id="ARBA00007198"/>
    </source>
</evidence>
<dbReference type="AlphaFoldDB" id="A0A1A7NW86"/>
<dbReference type="Pfam" id="PF03960">
    <property type="entry name" value="ArsC"/>
    <property type="match status" value="1"/>
</dbReference>
<dbReference type="Gene3D" id="3.40.30.10">
    <property type="entry name" value="Glutaredoxin"/>
    <property type="match status" value="1"/>
</dbReference>
<comment type="caution">
    <text evidence="3">The sequence shown here is derived from an EMBL/GenBank/DDBJ whole genome shotgun (WGS) entry which is preliminary data.</text>
</comment>
<protein>
    <recommendedName>
        <fullName evidence="5">Reductase</fullName>
    </recommendedName>
</protein>
<dbReference type="InterPro" id="IPR006504">
    <property type="entry name" value="Tscrpt_reg_Spx/MgsR"/>
</dbReference>
<dbReference type="EMBL" id="JTJM01000010">
    <property type="protein sequence ID" value="OBW93264.1"/>
    <property type="molecule type" value="Genomic_DNA"/>
</dbReference>
<evidence type="ECO:0000313" key="3">
    <source>
        <dbReference type="EMBL" id="OBW93264.1"/>
    </source>
</evidence>
<dbReference type="OrthoDB" id="9803749at2"/>
<dbReference type="PROSITE" id="PS51353">
    <property type="entry name" value="ARSC"/>
    <property type="match status" value="1"/>
</dbReference>
<dbReference type="PATRIC" id="fig|505345.7.peg.537"/>
<proteinExistence type="inferred from homology"/>
<gene>
    <name evidence="3" type="ORF">QV01_02670</name>
</gene>
<evidence type="ECO:0000313" key="4">
    <source>
        <dbReference type="Proteomes" id="UP000243558"/>
    </source>
</evidence>
<dbReference type="NCBIfam" id="TIGR01617">
    <property type="entry name" value="arsC_related"/>
    <property type="match status" value="1"/>
</dbReference>
<dbReference type="Proteomes" id="UP000243558">
    <property type="component" value="Unassembled WGS sequence"/>
</dbReference>
<comment type="similarity">
    <text evidence="1 2">Belongs to the ArsC family.</text>
</comment>
<sequence>MLTVYGIKNCDTVKKTLTWLQQHHIDAELHDYRLQGITADFLQQAINSFGWEALVNKRSTTWRNLDEQTKQQLNSNNVITLLLDQPTLIKRPIILEQNLQLIGFNEKQYATAFGVK</sequence>
<keyword evidence="4" id="KW-1185">Reference proteome</keyword>
<dbReference type="PANTHER" id="PTHR30041">
    <property type="entry name" value="ARSENATE REDUCTASE"/>
    <property type="match status" value="1"/>
</dbReference>
<dbReference type="InterPro" id="IPR006660">
    <property type="entry name" value="Arsenate_reductase-like"/>
</dbReference>